<evidence type="ECO:0000313" key="3">
    <source>
        <dbReference type="Proteomes" id="UP000249185"/>
    </source>
</evidence>
<keyword evidence="1" id="KW-1133">Transmembrane helix</keyword>
<comment type="caution">
    <text evidence="2">The sequence shown here is derived from an EMBL/GenBank/DDBJ whole genome shotgun (WGS) entry which is preliminary data.</text>
</comment>
<dbReference type="EMBL" id="QFPW01000034">
    <property type="protein sequence ID" value="PZQ45945.1"/>
    <property type="molecule type" value="Genomic_DNA"/>
</dbReference>
<accession>A0A2W5N5B3</accession>
<keyword evidence="1" id="KW-0472">Membrane</keyword>
<dbReference type="Proteomes" id="UP000249185">
    <property type="component" value="Unassembled WGS sequence"/>
</dbReference>
<reference evidence="2 3" key="1">
    <citation type="submission" date="2017-08" db="EMBL/GenBank/DDBJ databases">
        <title>Infants hospitalized years apart are colonized by the same room-sourced microbial strains.</title>
        <authorList>
            <person name="Brooks B."/>
            <person name="Olm M.R."/>
            <person name="Firek B.A."/>
            <person name="Baker R."/>
            <person name="Thomas B.C."/>
            <person name="Morowitz M.J."/>
            <person name="Banfield J.F."/>
        </authorList>
    </citation>
    <scope>NUCLEOTIDE SEQUENCE [LARGE SCALE GENOMIC DNA]</scope>
    <source>
        <strain evidence="2">S2_005_002_R2_34</strain>
    </source>
</reference>
<organism evidence="2 3">
    <name type="scientific">Rhodovulum sulfidophilum</name>
    <name type="common">Rhodobacter sulfidophilus</name>
    <dbReference type="NCBI Taxonomy" id="35806"/>
    <lineage>
        <taxon>Bacteria</taxon>
        <taxon>Pseudomonadati</taxon>
        <taxon>Pseudomonadota</taxon>
        <taxon>Alphaproteobacteria</taxon>
        <taxon>Rhodobacterales</taxon>
        <taxon>Paracoccaceae</taxon>
        <taxon>Rhodovulum</taxon>
    </lineage>
</organism>
<proteinExistence type="predicted"/>
<sequence>MKSLALGGAVLLVLSAAHAALPGYLYFLPLGGSPIAETGIVLSMALALDTVIGLIRKRPHG</sequence>
<evidence type="ECO:0000313" key="2">
    <source>
        <dbReference type="EMBL" id="PZQ45945.1"/>
    </source>
</evidence>
<dbReference type="AlphaFoldDB" id="A0A2W5N5B3"/>
<keyword evidence="1" id="KW-0812">Transmembrane</keyword>
<evidence type="ECO:0000256" key="1">
    <source>
        <dbReference type="SAM" id="Phobius"/>
    </source>
</evidence>
<feature type="transmembrane region" description="Helical" evidence="1">
    <location>
        <begin position="35"/>
        <end position="55"/>
    </location>
</feature>
<gene>
    <name evidence="2" type="ORF">DI556_21660</name>
</gene>
<name>A0A2W5N5B3_RHOSU</name>
<protein>
    <submittedName>
        <fullName evidence="2">Uncharacterized protein</fullName>
    </submittedName>
</protein>